<dbReference type="AlphaFoldDB" id="A0A1Y1ZMM7"/>
<gene>
    <name evidence="1" type="ORF">BCR34DRAFT_326783</name>
</gene>
<dbReference type="Proteomes" id="UP000193144">
    <property type="component" value="Unassembled WGS sequence"/>
</dbReference>
<name>A0A1Y1ZMM7_9PLEO</name>
<organism evidence="1 2">
    <name type="scientific">Clohesyomyces aquaticus</name>
    <dbReference type="NCBI Taxonomy" id="1231657"/>
    <lineage>
        <taxon>Eukaryota</taxon>
        <taxon>Fungi</taxon>
        <taxon>Dikarya</taxon>
        <taxon>Ascomycota</taxon>
        <taxon>Pezizomycotina</taxon>
        <taxon>Dothideomycetes</taxon>
        <taxon>Pleosporomycetidae</taxon>
        <taxon>Pleosporales</taxon>
        <taxon>Lindgomycetaceae</taxon>
        <taxon>Clohesyomyces</taxon>
    </lineage>
</organism>
<dbReference type="EMBL" id="MCFA01000061">
    <property type="protein sequence ID" value="ORY11444.1"/>
    <property type="molecule type" value="Genomic_DNA"/>
</dbReference>
<reference evidence="1 2" key="1">
    <citation type="submission" date="2016-07" db="EMBL/GenBank/DDBJ databases">
        <title>Pervasive Adenine N6-methylation of Active Genes in Fungi.</title>
        <authorList>
            <consortium name="DOE Joint Genome Institute"/>
            <person name="Mondo S.J."/>
            <person name="Dannebaum R.O."/>
            <person name="Kuo R.C."/>
            <person name="Labutti K."/>
            <person name="Haridas S."/>
            <person name="Kuo A."/>
            <person name="Salamov A."/>
            <person name="Ahrendt S.R."/>
            <person name="Lipzen A."/>
            <person name="Sullivan W."/>
            <person name="Andreopoulos W.B."/>
            <person name="Clum A."/>
            <person name="Lindquist E."/>
            <person name="Daum C."/>
            <person name="Ramamoorthy G.K."/>
            <person name="Gryganskyi A."/>
            <person name="Culley D."/>
            <person name="Magnuson J.K."/>
            <person name="James T.Y."/>
            <person name="O'Malley M.A."/>
            <person name="Stajich J.E."/>
            <person name="Spatafora J.W."/>
            <person name="Visel A."/>
            <person name="Grigoriev I.V."/>
        </authorList>
    </citation>
    <scope>NUCLEOTIDE SEQUENCE [LARGE SCALE GENOMIC DNA]</scope>
    <source>
        <strain evidence="1 2">CBS 115471</strain>
    </source>
</reference>
<evidence type="ECO:0000313" key="2">
    <source>
        <dbReference type="Proteomes" id="UP000193144"/>
    </source>
</evidence>
<sequence length="228" mass="24490">MTLPNACARTSATRATGIDPLRHLAISPSLSPKYPVCILLNRDVVQNGTYLPAGLSPRPFHCGSSLQHSSWGDDRLTSLRAGTWERLRVGRRIAWRCVCLPVYHVSSLVCDPVHRESSTIPGLSPPGTPAHGNGSFQEITAARLAEDFWARLDGGDDEVGGDEMQGPRIDEQVLPTRQAASCHQPCSCAGTRVTGISPTNIILPSAHPSLSTRYCILSLVCKSSATNP</sequence>
<comment type="caution">
    <text evidence="1">The sequence shown here is derived from an EMBL/GenBank/DDBJ whole genome shotgun (WGS) entry which is preliminary data.</text>
</comment>
<keyword evidence="2" id="KW-1185">Reference proteome</keyword>
<accession>A0A1Y1ZMM7</accession>
<protein>
    <submittedName>
        <fullName evidence="1">Uncharacterized protein</fullName>
    </submittedName>
</protein>
<evidence type="ECO:0000313" key="1">
    <source>
        <dbReference type="EMBL" id="ORY11444.1"/>
    </source>
</evidence>
<proteinExistence type="predicted"/>